<accession>A0ABN1YG67</accession>
<keyword evidence="3 6" id="KW-0812">Transmembrane</keyword>
<evidence type="ECO:0000313" key="8">
    <source>
        <dbReference type="Proteomes" id="UP001499863"/>
    </source>
</evidence>
<feature type="transmembrane region" description="Helical" evidence="6">
    <location>
        <begin position="167"/>
        <end position="185"/>
    </location>
</feature>
<feature type="transmembrane region" description="Helical" evidence="6">
    <location>
        <begin position="404"/>
        <end position="423"/>
    </location>
</feature>
<evidence type="ECO:0000256" key="1">
    <source>
        <dbReference type="ARBA" id="ARBA00004651"/>
    </source>
</evidence>
<feature type="transmembrane region" description="Helical" evidence="6">
    <location>
        <begin position="143"/>
        <end position="162"/>
    </location>
</feature>
<evidence type="ECO:0000256" key="6">
    <source>
        <dbReference type="SAM" id="Phobius"/>
    </source>
</evidence>
<dbReference type="InterPro" id="IPR043428">
    <property type="entry name" value="LivM-like"/>
</dbReference>
<dbReference type="PANTHER" id="PTHR30482">
    <property type="entry name" value="HIGH-AFFINITY BRANCHED-CHAIN AMINO ACID TRANSPORT SYSTEM PERMEASE"/>
    <property type="match status" value="1"/>
</dbReference>
<evidence type="ECO:0000256" key="2">
    <source>
        <dbReference type="ARBA" id="ARBA00022475"/>
    </source>
</evidence>
<dbReference type="EMBL" id="BAAAKJ010000332">
    <property type="protein sequence ID" value="GAA1407987.1"/>
    <property type="molecule type" value="Genomic_DNA"/>
</dbReference>
<feature type="transmembrane region" description="Helical" evidence="6">
    <location>
        <begin position="26"/>
        <end position="46"/>
    </location>
</feature>
<feature type="transmembrane region" description="Helical" evidence="6">
    <location>
        <begin position="275"/>
        <end position="292"/>
    </location>
</feature>
<dbReference type="Pfam" id="PF02653">
    <property type="entry name" value="BPD_transp_2"/>
    <property type="match status" value="1"/>
</dbReference>
<feature type="transmembrane region" description="Helical" evidence="6">
    <location>
        <begin position="114"/>
        <end position="131"/>
    </location>
</feature>
<evidence type="ECO:0000256" key="3">
    <source>
        <dbReference type="ARBA" id="ARBA00022692"/>
    </source>
</evidence>
<gene>
    <name evidence="7" type="ORF">GCM10009639_57360</name>
</gene>
<feature type="transmembrane region" description="Helical" evidence="6">
    <location>
        <begin position="66"/>
        <end position="82"/>
    </location>
</feature>
<feature type="transmembrane region" description="Helical" evidence="6">
    <location>
        <begin position="191"/>
        <end position="212"/>
    </location>
</feature>
<evidence type="ECO:0000256" key="5">
    <source>
        <dbReference type="ARBA" id="ARBA00023136"/>
    </source>
</evidence>
<keyword evidence="5 6" id="KW-0472">Membrane</keyword>
<evidence type="ECO:0000313" key="7">
    <source>
        <dbReference type="EMBL" id="GAA1407987.1"/>
    </source>
</evidence>
<dbReference type="InterPro" id="IPR001851">
    <property type="entry name" value="ABC_transp_permease"/>
</dbReference>
<reference evidence="7 8" key="1">
    <citation type="journal article" date="2019" name="Int. J. Syst. Evol. Microbiol.">
        <title>The Global Catalogue of Microorganisms (GCM) 10K type strain sequencing project: providing services to taxonomists for standard genome sequencing and annotation.</title>
        <authorList>
            <consortium name="The Broad Institute Genomics Platform"/>
            <consortium name="The Broad Institute Genome Sequencing Center for Infectious Disease"/>
            <person name="Wu L."/>
            <person name="Ma J."/>
        </authorList>
    </citation>
    <scope>NUCLEOTIDE SEQUENCE [LARGE SCALE GENOMIC DNA]</scope>
    <source>
        <strain evidence="7 8">JCM 12393</strain>
    </source>
</reference>
<name>A0ABN1YG67_9ACTN</name>
<comment type="subcellular location">
    <subcellularLocation>
        <location evidence="1">Cell membrane</location>
        <topology evidence="1">Multi-pass membrane protein</topology>
    </subcellularLocation>
</comment>
<dbReference type="RefSeq" id="WP_344342532.1">
    <property type="nucleotide sequence ID" value="NZ_BAAAKJ010000332.1"/>
</dbReference>
<feature type="transmembrane region" description="Helical" evidence="6">
    <location>
        <begin position="326"/>
        <end position="343"/>
    </location>
</feature>
<comment type="caution">
    <text evidence="7">The sequence shown here is derived from an EMBL/GenBank/DDBJ whole genome shotgun (WGS) entry which is preliminary data.</text>
</comment>
<sequence>MSTGTPPVSAPVPAPGRRRRRVPARLVRLGGWLAAGVLLTVLTSTAEGTSTDHLLVLRQSLGSPALIGWLAAATAVWALLEVSRARDLGRRLARHTAGVRAGWRRITGRRRYQRLFLLAAAVAAIVLPRFAGEFYQRVLVDQVAVFVLLAVGLNVVVGWAGLLDLGYVAFFAIGAYTCAFFTRALPVKPPFALNPFVVLPIAVAVCLVAGLLLGAPTLRLRGDYLAIVTLGFHEIVQLFLVNKDAWTGGNQGAGGIPHFSVHLDGVHYEWGLDSLPYWYLFIGMLAVVLFLFSRLEHSKVGRAWTAVREDEVAAAATGVPTVRYKLMAFAIGASVSGLSGVLYASRIGYINPASFPVVLSISVLSYVIFGGMGSLIGVVVGAALLTFLPAVFQERELVRQEDIPIWIGGILVVMMIFRSQGLIPSRRRRRELGLAAQGIADADAMSESPEGRSP</sequence>
<keyword evidence="8" id="KW-1185">Reference proteome</keyword>
<evidence type="ECO:0008006" key="9">
    <source>
        <dbReference type="Google" id="ProtNLM"/>
    </source>
</evidence>
<keyword evidence="2" id="KW-1003">Cell membrane</keyword>
<protein>
    <recommendedName>
        <fullName evidence="9">Branched-chain amino acid ABC transporter permease</fullName>
    </recommendedName>
</protein>
<dbReference type="PANTHER" id="PTHR30482:SF10">
    <property type="entry name" value="HIGH-AFFINITY BRANCHED-CHAIN AMINO ACID TRANSPORT PROTEIN BRAE"/>
    <property type="match status" value="1"/>
</dbReference>
<dbReference type="CDD" id="cd06581">
    <property type="entry name" value="TM_PBP1_LivM_like"/>
    <property type="match status" value="1"/>
</dbReference>
<feature type="transmembrane region" description="Helical" evidence="6">
    <location>
        <begin position="349"/>
        <end position="368"/>
    </location>
</feature>
<organism evidence="7 8">
    <name type="scientific">Kitasatospora putterlickiae</name>
    <dbReference type="NCBI Taxonomy" id="221725"/>
    <lineage>
        <taxon>Bacteria</taxon>
        <taxon>Bacillati</taxon>
        <taxon>Actinomycetota</taxon>
        <taxon>Actinomycetes</taxon>
        <taxon>Kitasatosporales</taxon>
        <taxon>Streptomycetaceae</taxon>
        <taxon>Kitasatospora</taxon>
    </lineage>
</organism>
<dbReference type="Proteomes" id="UP001499863">
    <property type="component" value="Unassembled WGS sequence"/>
</dbReference>
<proteinExistence type="predicted"/>
<evidence type="ECO:0000256" key="4">
    <source>
        <dbReference type="ARBA" id="ARBA00022989"/>
    </source>
</evidence>
<keyword evidence="4 6" id="KW-1133">Transmembrane helix</keyword>